<evidence type="ECO:0000313" key="3">
    <source>
        <dbReference type="EMBL" id="GAA4252782.1"/>
    </source>
</evidence>
<dbReference type="SMART" id="SM00860">
    <property type="entry name" value="SMI1_KNR4"/>
    <property type="match status" value="1"/>
</dbReference>
<proteinExistence type="predicted"/>
<dbReference type="Gene3D" id="3.40.1580.10">
    <property type="entry name" value="SMI1/KNR4-like"/>
    <property type="match status" value="1"/>
</dbReference>
<name>A0ABP8DCM1_9ACTN</name>
<accession>A0ABP8DCM1</accession>
<feature type="domain" description="Knr4/Smi1-like" evidence="2">
    <location>
        <begin position="156"/>
        <end position="293"/>
    </location>
</feature>
<sequence length="347" mass="38104">MSEPDHPPVRDLPIPGARYALTVFHPPAPVMRIRYRDGVVVGGHGFPVWTPYARAVVELPDPPAGRGVDEMRVLDVLAANAALAAAGSPMAAPDRATPHGWVWAHLGMTRRIALVPADLHASFAHLGGVSTMRAERARRGVDTAGAPGVGALSRVRLPESGLARVEESLGYRLPEAYREFLLETNGARPEFPAVHPGFGFVADQYLFGFAREDWMQDPVYVGGWFADRLTREFLVAGHVQGGQIAVKVRGDDSGSVWYLDDDDPRDADTFDAEYRCAHLLHRLADDFAQFWAQLRVVPYWLHRLAAELVEQGRVRLVTDEPAGASLPRSLRPMERSHEPPALVPNTG</sequence>
<dbReference type="InterPro" id="IPR037883">
    <property type="entry name" value="Knr4/Smi1-like_sf"/>
</dbReference>
<reference evidence="4" key="1">
    <citation type="journal article" date="2019" name="Int. J. Syst. Evol. Microbiol.">
        <title>The Global Catalogue of Microorganisms (GCM) 10K type strain sequencing project: providing services to taxonomists for standard genome sequencing and annotation.</title>
        <authorList>
            <consortium name="The Broad Institute Genomics Platform"/>
            <consortium name="The Broad Institute Genome Sequencing Center for Infectious Disease"/>
            <person name="Wu L."/>
            <person name="Ma J."/>
        </authorList>
    </citation>
    <scope>NUCLEOTIDE SEQUENCE [LARGE SCALE GENOMIC DNA]</scope>
    <source>
        <strain evidence="4">JCM 17441</strain>
    </source>
</reference>
<gene>
    <name evidence="3" type="ORF">GCM10022255_050970</name>
</gene>
<evidence type="ECO:0000313" key="4">
    <source>
        <dbReference type="Proteomes" id="UP001500620"/>
    </source>
</evidence>
<dbReference type="InterPro" id="IPR018958">
    <property type="entry name" value="Knr4/Smi1-like_dom"/>
</dbReference>
<feature type="region of interest" description="Disordered" evidence="1">
    <location>
        <begin position="325"/>
        <end position="347"/>
    </location>
</feature>
<protein>
    <submittedName>
        <fullName evidence="3">SMI1/KNR4 family protein</fullName>
    </submittedName>
</protein>
<organism evidence="3 4">
    <name type="scientific">Dactylosporangium darangshiense</name>
    <dbReference type="NCBI Taxonomy" id="579108"/>
    <lineage>
        <taxon>Bacteria</taxon>
        <taxon>Bacillati</taxon>
        <taxon>Actinomycetota</taxon>
        <taxon>Actinomycetes</taxon>
        <taxon>Micromonosporales</taxon>
        <taxon>Micromonosporaceae</taxon>
        <taxon>Dactylosporangium</taxon>
    </lineage>
</organism>
<dbReference type="InterPro" id="IPR032869">
    <property type="entry name" value="WHH_dom_containing"/>
</dbReference>
<dbReference type="Proteomes" id="UP001500620">
    <property type="component" value="Unassembled WGS sequence"/>
</dbReference>
<dbReference type="EMBL" id="BAABAT010000014">
    <property type="protein sequence ID" value="GAA4252782.1"/>
    <property type="molecule type" value="Genomic_DNA"/>
</dbReference>
<dbReference type="SUPFAM" id="SSF160631">
    <property type="entry name" value="SMI1/KNR4-like"/>
    <property type="match status" value="1"/>
</dbReference>
<dbReference type="RefSeq" id="WP_345129823.1">
    <property type="nucleotide sequence ID" value="NZ_BAABAT010000014.1"/>
</dbReference>
<dbReference type="Pfam" id="PF09346">
    <property type="entry name" value="SMI1_KNR4"/>
    <property type="match status" value="1"/>
</dbReference>
<dbReference type="Pfam" id="PF14414">
    <property type="entry name" value="WHH"/>
    <property type="match status" value="1"/>
</dbReference>
<comment type="caution">
    <text evidence="3">The sequence shown here is derived from an EMBL/GenBank/DDBJ whole genome shotgun (WGS) entry which is preliminary data.</text>
</comment>
<keyword evidence="4" id="KW-1185">Reference proteome</keyword>
<evidence type="ECO:0000256" key="1">
    <source>
        <dbReference type="SAM" id="MobiDB-lite"/>
    </source>
</evidence>
<evidence type="ECO:0000259" key="2">
    <source>
        <dbReference type="SMART" id="SM00860"/>
    </source>
</evidence>